<dbReference type="AlphaFoldDB" id="A0A0G0UTD2"/>
<reference evidence="3 4" key="1">
    <citation type="journal article" date="2015" name="Nature">
        <title>rRNA introns, odd ribosomes, and small enigmatic genomes across a large radiation of phyla.</title>
        <authorList>
            <person name="Brown C.T."/>
            <person name="Hug L.A."/>
            <person name="Thomas B.C."/>
            <person name="Sharon I."/>
            <person name="Castelle C.J."/>
            <person name="Singh A."/>
            <person name="Wilkins M.J."/>
            <person name="Williams K.H."/>
            <person name="Banfield J.F."/>
        </authorList>
    </citation>
    <scope>NUCLEOTIDE SEQUENCE [LARGE SCALE GENOMIC DNA]</scope>
</reference>
<feature type="domain" description="CxxC-x17-CxxC" evidence="2">
    <location>
        <begin position="2"/>
        <end position="20"/>
    </location>
</feature>
<name>A0A0G0UTD2_9BACT</name>
<evidence type="ECO:0000259" key="2">
    <source>
        <dbReference type="Pfam" id="PF23477"/>
    </source>
</evidence>
<accession>A0A0G0UTD2</accession>
<dbReference type="Proteomes" id="UP000034293">
    <property type="component" value="Unassembled WGS sequence"/>
</dbReference>
<dbReference type="EMBL" id="LBZA01000039">
    <property type="protein sequence ID" value="KKR62910.1"/>
    <property type="molecule type" value="Genomic_DNA"/>
</dbReference>
<feature type="region of interest" description="Disordered" evidence="1">
    <location>
        <begin position="21"/>
        <end position="42"/>
    </location>
</feature>
<comment type="caution">
    <text evidence="3">The sequence shown here is derived from an EMBL/GenBank/DDBJ whole genome shotgun (WGS) entry which is preliminary data.</text>
</comment>
<dbReference type="Pfam" id="PF23477">
    <property type="entry name" value="zf_Tbcl_2"/>
    <property type="match status" value="1"/>
</dbReference>
<evidence type="ECO:0000256" key="1">
    <source>
        <dbReference type="SAM" id="MobiDB-lite"/>
    </source>
</evidence>
<evidence type="ECO:0000313" key="4">
    <source>
        <dbReference type="Proteomes" id="UP000034293"/>
    </source>
</evidence>
<protein>
    <recommendedName>
        <fullName evidence="2">CxxC-x17-CxxC domain-containing protein</fullName>
    </recommendedName>
</protein>
<gene>
    <name evidence="3" type="ORF">UU02_C0039G0008</name>
</gene>
<evidence type="ECO:0000313" key="3">
    <source>
        <dbReference type="EMBL" id="KKR62910.1"/>
    </source>
</evidence>
<dbReference type="InterPro" id="IPR026363">
    <property type="entry name" value="CxxC-x17-CxxC_dom"/>
</dbReference>
<organism evidence="3 4">
    <name type="scientific">Candidatus Woesebacteria bacterium GW2011_GWA1_40_43</name>
    <dbReference type="NCBI Taxonomy" id="1618553"/>
    <lineage>
        <taxon>Bacteria</taxon>
        <taxon>Candidatus Woeseibacteriota</taxon>
    </lineage>
</organism>
<proteinExistence type="predicted"/>
<sequence>MPFRPTNGKPVYCSECFEKMNGGRSDSGRPERGNFRSPAPSFDQNKVQLDAVNAKLDKILSILIPAPIVKKDSVEVKEVKPEKVKKVIKKTASIKKK</sequence>